<keyword evidence="2" id="KW-1185">Reference proteome</keyword>
<dbReference type="AlphaFoldDB" id="A0A1L9QLG8"/>
<reference evidence="1" key="1">
    <citation type="submission" date="2016-10" db="EMBL/GenBank/DDBJ databases">
        <title>CRISPR-Cas defence system in Roseofilum reptotaenium: evidence of a bacteriophage-cyanobacterium arms race in the coral black band disease.</title>
        <authorList>
            <person name="Buerger P."/>
            <person name="Wood-Charlson E.M."/>
            <person name="Weynberg K.D."/>
            <person name="Willis B."/>
            <person name="Van Oppen M.J."/>
        </authorList>
    </citation>
    <scope>NUCLEOTIDE SEQUENCE [LARGE SCALE GENOMIC DNA]</scope>
    <source>
        <strain evidence="1">AO1-A</strain>
    </source>
</reference>
<dbReference type="Gene3D" id="2.160.20.80">
    <property type="entry name" value="E3 ubiquitin-protein ligase SopA"/>
    <property type="match status" value="2"/>
</dbReference>
<sequence length="553" mass="61942">MFPGYEIKQRNRLVHNLKKIKSSSSLKSDNLSCKWTEISLEFCCSKLSDLSDLQDEFYVFYEHPVHEFKHKLFKASRNEVTGFIKEEILPEEGMGLDMTIYSLDMKTIIAFNHDGDIFLVRDSSQYKRLENWEEMVDKKNEDNLVSIEDYDPKRIVTSIQNWTKLKQQQKQGEYQLSNEDVAWQVYDLFGVGRLTPKIVEYVLRLLMEIETFDYLALFQRLQEVYYSWCAGDYIDASPNKNYPLKKMLALQERMADSQLALGLRQIDVYTGLNVTILLLELHRYGQDKAELRDKIKFYPCGQLNNDGKLEDSTKLLRIIGYSSCVGVLGFLNIVGTFLAGVNLSGVNLSGANLKRANFKHANLIGADLSCVNLSDAGLKDSDLKDTDLRGAELKGANLSGANLSRANLNCTNLSGANLSRANFSRVNLVDVELIEACLSGANLSRANLSGTNLSCVNLSRANLSGTNLSDANLKGTNLSGANLNGAILNRTNLSGANLRGANLNGAILNRTILNDEIWGDICWDERTQWEGLRGLKTAINIPDQLKQELALAN</sequence>
<gene>
    <name evidence="1" type="ORF">BI308_21420</name>
</gene>
<protein>
    <recommendedName>
        <fullName evidence="3">Low-complexity protein</fullName>
    </recommendedName>
</protein>
<dbReference type="SUPFAM" id="SSF141571">
    <property type="entry name" value="Pentapeptide repeat-like"/>
    <property type="match status" value="1"/>
</dbReference>
<proteinExistence type="predicted"/>
<dbReference type="STRING" id="1925591.BI308_21420"/>
<evidence type="ECO:0000313" key="2">
    <source>
        <dbReference type="Proteomes" id="UP000183940"/>
    </source>
</evidence>
<dbReference type="InterPro" id="IPR001646">
    <property type="entry name" value="5peptide_repeat"/>
</dbReference>
<dbReference type="EMBL" id="MLAW01000051">
    <property type="protein sequence ID" value="OJJ19724.1"/>
    <property type="molecule type" value="Genomic_DNA"/>
</dbReference>
<dbReference type="InterPro" id="IPR051082">
    <property type="entry name" value="Pentapeptide-BTB/POZ_domain"/>
</dbReference>
<evidence type="ECO:0000313" key="1">
    <source>
        <dbReference type="EMBL" id="OJJ19724.1"/>
    </source>
</evidence>
<accession>A0A1L9QLG8</accession>
<comment type="caution">
    <text evidence="1">The sequence shown here is derived from an EMBL/GenBank/DDBJ whole genome shotgun (WGS) entry which is preliminary data.</text>
</comment>
<dbReference type="Pfam" id="PF00805">
    <property type="entry name" value="Pentapeptide"/>
    <property type="match status" value="2"/>
</dbReference>
<organism evidence="1 2">
    <name type="scientific">Roseofilum reptotaenium AO1-A</name>
    <dbReference type="NCBI Taxonomy" id="1925591"/>
    <lineage>
        <taxon>Bacteria</taxon>
        <taxon>Bacillati</taxon>
        <taxon>Cyanobacteriota</taxon>
        <taxon>Cyanophyceae</taxon>
        <taxon>Desertifilales</taxon>
        <taxon>Desertifilaceae</taxon>
        <taxon>Roseofilum</taxon>
    </lineage>
</organism>
<dbReference type="Proteomes" id="UP000183940">
    <property type="component" value="Unassembled WGS sequence"/>
</dbReference>
<evidence type="ECO:0008006" key="3">
    <source>
        <dbReference type="Google" id="ProtNLM"/>
    </source>
</evidence>
<dbReference type="PANTHER" id="PTHR14136">
    <property type="entry name" value="BTB_POZ DOMAIN-CONTAINING PROTEIN KCTD9"/>
    <property type="match status" value="1"/>
</dbReference>
<dbReference type="PANTHER" id="PTHR14136:SF17">
    <property type="entry name" value="BTB_POZ DOMAIN-CONTAINING PROTEIN KCTD9"/>
    <property type="match status" value="1"/>
</dbReference>
<name>A0A1L9QLG8_9CYAN</name>